<gene>
    <name evidence="1" type="ORF">L8U58_05500</name>
</gene>
<accession>A0A9X3M939</accession>
<evidence type="ECO:0000313" key="2">
    <source>
        <dbReference type="Proteomes" id="UP001146505"/>
    </source>
</evidence>
<organism evidence="1 2">
    <name type="scientific">Corynebacterium macclintockiae</name>
    <dbReference type="NCBI Taxonomy" id="2913501"/>
    <lineage>
        <taxon>Bacteria</taxon>
        <taxon>Bacillati</taxon>
        <taxon>Actinomycetota</taxon>
        <taxon>Actinomycetes</taxon>
        <taxon>Mycobacteriales</taxon>
        <taxon>Corynebacteriaceae</taxon>
        <taxon>Corynebacterium</taxon>
    </lineage>
</organism>
<comment type="caution">
    <text evidence="1">The sequence shown here is derived from an EMBL/GenBank/DDBJ whole genome shotgun (WGS) entry which is preliminary data.</text>
</comment>
<evidence type="ECO:0000313" key="1">
    <source>
        <dbReference type="EMBL" id="MCZ9304993.1"/>
    </source>
</evidence>
<protein>
    <submittedName>
        <fullName evidence="1">Uncharacterized protein</fullName>
    </submittedName>
</protein>
<dbReference type="EMBL" id="JAKMUV010000004">
    <property type="protein sequence ID" value="MCZ9304993.1"/>
    <property type="molecule type" value="Genomic_DNA"/>
</dbReference>
<dbReference type="AlphaFoldDB" id="A0A9X3M939"/>
<proteinExistence type="predicted"/>
<keyword evidence="2" id="KW-1185">Reference proteome</keyword>
<dbReference type="Proteomes" id="UP001146505">
    <property type="component" value="Unassembled WGS sequence"/>
</dbReference>
<name>A0A9X3M939_9CORY</name>
<reference evidence="1" key="1">
    <citation type="submission" date="2022-02" db="EMBL/GenBank/DDBJ databases">
        <title>Corynebacterium sp. from urogenital microbiome.</title>
        <authorList>
            <person name="Cappelli E.A."/>
            <person name="Ribeiro T.G."/>
            <person name="Peixe L."/>
        </authorList>
    </citation>
    <scope>NUCLEOTIDE SEQUENCE</scope>
    <source>
        <strain evidence="1">C9Ua_112</strain>
    </source>
</reference>
<sequence>MHKDRYIILQASTFTEENVDPDLFFDRFRWAELSLGFSYTGDSDGKVIPLSLWEINDATHDTIEDLQTIRAHLTVRSKEDRFPLRPLFAVWDSALPSSALSALHSISMSAISDFGIPSVSDIEAISACERSVNAYEQDEPWASSVKSLEQTISRHHMKQRGKITAFSGGKEVSKEAYYAESFRPALISSAFETILHTLPQGEDWRITATSSTTNSA</sequence>
<dbReference type="RefSeq" id="WP_070551272.1">
    <property type="nucleotide sequence ID" value="NZ_JAKMUV010000004.1"/>
</dbReference>
<dbReference type="GeneID" id="301812996"/>